<dbReference type="SUPFAM" id="SSF56784">
    <property type="entry name" value="HAD-like"/>
    <property type="match status" value="1"/>
</dbReference>
<gene>
    <name evidence="5" type="ORF">HUT08_33600</name>
</gene>
<sequence>MSDHLVVFDCDGVLVDSETLSARVMRDMARELGVTIAGDTALAMIQGRKVAEWVAELGELAGRPVSDAFVSEFRGRCAAAFDRELLAVDGVDELLSGLDLAFCCASSAPLEKIRHVLGRTGLLRHLRPEHLYSAYEIGVWKPDPGLFLHAARAHGVPPERCAVVEDSTPDVRAGLRAGMTVFGYAPNAVAAFAEEDVTVFHSMRELPELLRRWHAALPSAATPAREVCR</sequence>
<proteinExistence type="inferred from homology"/>
<evidence type="ECO:0000313" key="6">
    <source>
        <dbReference type="Proteomes" id="UP000509303"/>
    </source>
</evidence>
<dbReference type="InterPro" id="IPR036412">
    <property type="entry name" value="HAD-like_sf"/>
</dbReference>
<evidence type="ECO:0000256" key="2">
    <source>
        <dbReference type="ARBA" id="ARBA00006171"/>
    </source>
</evidence>
<dbReference type="InterPro" id="IPR023198">
    <property type="entry name" value="PGP-like_dom2"/>
</dbReference>
<organism evidence="5 6">
    <name type="scientific">Streptomyces buecherae</name>
    <dbReference type="NCBI Taxonomy" id="2763006"/>
    <lineage>
        <taxon>Bacteria</taxon>
        <taxon>Bacillati</taxon>
        <taxon>Actinomycetota</taxon>
        <taxon>Actinomycetes</taxon>
        <taxon>Kitasatosporales</taxon>
        <taxon>Streptomycetaceae</taxon>
        <taxon>Streptomyces</taxon>
    </lineage>
</organism>
<comment type="similarity">
    <text evidence="2">Belongs to the HAD-like hydrolase superfamily. CbbY/CbbZ/Gph/YieH family.</text>
</comment>
<dbReference type="AlphaFoldDB" id="A0A7H8NGM7"/>
<dbReference type="PANTHER" id="PTHR46193:SF10">
    <property type="entry name" value="6-PHOSPHOGLUCONATE PHOSPHATASE"/>
    <property type="match status" value="1"/>
</dbReference>
<keyword evidence="6" id="KW-1185">Reference proteome</keyword>
<dbReference type="Proteomes" id="UP000509303">
    <property type="component" value="Chromosome"/>
</dbReference>
<keyword evidence="4" id="KW-0460">Magnesium</keyword>
<evidence type="ECO:0000256" key="1">
    <source>
        <dbReference type="ARBA" id="ARBA00001946"/>
    </source>
</evidence>
<dbReference type="InterPro" id="IPR051600">
    <property type="entry name" value="Beta-PGM-like"/>
</dbReference>
<comment type="cofactor">
    <cofactor evidence="1">
        <name>Mg(2+)</name>
        <dbReference type="ChEBI" id="CHEBI:18420"/>
    </cofactor>
</comment>
<accession>A0A7H8NGM7</accession>
<keyword evidence="3" id="KW-0479">Metal-binding</keyword>
<dbReference type="Gene3D" id="1.10.150.240">
    <property type="entry name" value="Putative phosphatase, domain 2"/>
    <property type="match status" value="1"/>
</dbReference>
<dbReference type="SFLD" id="SFLDS00003">
    <property type="entry name" value="Haloacid_Dehalogenase"/>
    <property type="match status" value="1"/>
</dbReference>
<name>A0A7H8NGM7_9ACTN</name>
<dbReference type="NCBIfam" id="TIGR01509">
    <property type="entry name" value="HAD-SF-IA-v3"/>
    <property type="match status" value="1"/>
</dbReference>
<dbReference type="CDD" id="cd07526">
    <property type="entry name" value="HAD_BPGM_like"/>
    <property type="match status" value="1"/>
</dbReference>
<dbReference type="InterPro" id="IPR023214">
    <property type="entry name" value="HAD_sf"/>
</dbReference>
<dbReference type="RefSeq" id="WP_176165369.1">
    <property type="nucleotide sequence ID" value="NZ_CP054929.1"/>
</dbReference>
<dbReference type="SFLD" id="SFLDG01129">
    <property type="entry name" value="C1.5:_HAD__Beta-PGM__Phosphata"/>
    <property type="match status" value="1"/>
</dbReference>
<evidence type="ECO:0000256" key="3">
    <source>
        <dbReference type="ARBA" id="ARBA00022723"/>
    </source>
</evidence>
<dbReference type="PANTHER" id="PTHR46193">
    <property type="entry name" value="6-PHOSPHOGLUCONATE PHOSPHATASE"/>
    <property type="match status" value="1"/>
</dbReference>
<dbReference type="GO" id="GO:0046872">
    <property type="term" value="F:metal ion binding"/>
    <property type="evidence" value="ECO:0007669"/>
    <property type="project" value="UniProtKB-KW"/>
</dbReference>
<dbReference type="EMBL" id="CP054929">
    <property type="protein sequence ID" value="QKW53664.1"/>
    <property type="molecule type" value="Genomic_DNA"/>
</dbReference>
<dbReference type="Pfam" id="PF00702">
    <property type="entry name" value="Hydrolase"/>
    <property type="match status" value="1"/>
</dbReference>
<dbReference type="GO" id="GO:0016787">
    <property type="term" value="F:hydrolase activity"/>
    <property type="evidence" value="ECO:0007669"/>
    <property type="project" value="UniProtKB-KW"/>
</dbReference>
<evidence type="ECO:0000313" key="5">
    <source>
        <dbReference type="EMBL" id="QKW53664.1"/>
    </source>
</evidence>
<reference evidence="5 6" key="1">
    <citation type="submission" date="2020-06" db="EMBL/GenBank/DDBJ databases">
        <title>Genome mining for natural products.</title>
        <authorList>
            <person name="Zhang B."/>
            <person name="Shi J."/>
            <person name="Ge H."/>
        </authorList>
    </citation>
    <scope>NUCLEOTIDE SEQUENCE [LARGE SCALE GENOMIC DNA]</scope>
    <source>
        <strain evidence="5 6">NA00687</strain>
    </source>
</reference>
<protein>
    <submittedName>
        <fullName evidence="5">HAD-IA family hydrolase</fullName>
    </submittedName>
</protein>
<dbReference type="InterPro" id="IPR006439">
    <property type="entry name" value="HAD-SF_hydro_IA"/>
</dbReference>
<dbReference type="Gene3D" id="3.40.50.1000">
    <property type="entry name" value="HAD superfamily/HAD-like"/>
    <property type="match status" value="1"/>
</dbReference>
<keyword evidence="5" id="KW-0378">Hydrolase</keyword>
<evidence type="ECO:0000256" key="4">
    <source>
        <dbReference type="ARBA" id="ARBA00022842"/>
    </source>
</evidence>